<evidence type="ECO:0000313" key="7">
    <source>
        <dbReference type="EMBL" id="CAF0763813.1"/>
    </source>
</evidence>
<evidence type="ECO:0000256" key="3">
    <source>
        <dbReference type="ARBA" id="ARBA00022692"/>
    </source>
</evidence>
<gene>
    <name evidence="8" type="ORF">EDS130_LOCUS17093</name>
    <name evidence="7" type="ORF">XAT740_LOCUS1080</name>
</gene>
<dbReference type="PANTHER" id="PTHR19282">
    <property type="entry name" value="TETRASPANIN"/>
    <property type="match status" value="1"/>
</dbReference>
<dbReference type="CDD" id="cd03156">
    <property type="entry name" value="uroplakin_I_like_LEL"/>
    <property type="match status" value="1"/>
</dbReference>
<proteinExistence type="inferred from homology"/>
<dbReference type="PANTHER" id="PTHR19282:SF417">
    <property type="entry name" value="TETRASPANIN TSPA-RELATED"/>
    <property type="match status" value="1"/>
</dbReference>
<comment type="similarity">
    <text evidence="2 6">Belongs to the tetraspanin (TM4SF) family.</text>
</comment>
<organism evidence="7 9">
    <name type="scientific">Adineta ricciae</name>
    <name type="common">Rotifer</name>
    <dbReference type="NCBI Taxonomy" id="249248"/>
    <lineage>
        <taxon>Eukaryota</taxon>
        <taxon>Metazoa</taxon>
        <taxon>Spiralia</taxon>
        <taxon>Gnathifera</taxon>
        <taxon>Rotifera</taxon>
        <taxon>Eurotatoria</taxon>
        <taxon>Bdelloidea</taxon>
        <taxon>Adinetida</taxon>
        <taxon>Adinetidae</taxon>
        <taxon>Adineta</taxon>
    </lineage>
</organism>
<evidence type="ECO:0000256" key="6">
    <source>
        <dbReference type="RuleBase" id="RU361218"/>
    </source>
</evidence>
<keyword evidence="9" id="KW-1185">Reference proteome</keyword>
<dbReference type="PRINTS" id="PR00259">
    <property type="entry name" value="TMFOUR"/>
</dbReference>
<evidence type="ECO:0000256" key="2">
    <source>
        <dbReference type="ARBA" id="ARBA00006840"/>
    </source>
</evidence>
<keyword evidence="3 6" id="KW-0812">Transmembrane</keyword>
<dbReference type="Pfam" id="PF00335">
    <property type="entry name" value="Tetraspanin"/>
    <property type="match status" value="1"/>
</dbReference>
<evidence type="ECO:0000313" key="9">
    <source>
        <dbReference type="Proteomes" id="UP000663828"/>
    </source>
</evidence>
<dbReference type="PIRSF" id="PIRSF002419">
    <property type="entry name" value="Tetraspanin"/>
    <property type="match status" value="1"/>
</dbReference>
<dbReference type="AlphaFoldDB" id="A0A813Q8Y2"/>
<evidence type="ECO:0000256" key="1">
    <source>
        <dbReference type="ARBA" id="ARBA00004141"/>
    </source>
</evidence>
<feature type="transmembrane region" description="Helical" evidence="6">
    <location>
        <begin position="96"/>
        <end position="118"/>
    </location>
</feature>
<accession>A0A813Q8Y2</accession>
<dbReference type="InterPro" id="IPR008952">
    <property type="entry name" value="Tetraspanin_EC2_sf"/>
</dbReference>
<feature type="transmembrane region" description="Helical" evidence="6">
    <location>
        <begin position="12"/>
        <end position="40"/>
    </location>
</feature>
<dbReference type="Proteomes" id="UP000663828">
    <property type="component" value="Unassembled WGS sequence"/>
</dbReference>
<evidence type="ECO:0000313" key="8">
    <source>
        <dbReference type="EMBL" id="CAF1044321.1"/>
    </source>
</evidence>
<dbReference type="SUPFAM" id="SSF48652">
    <property type="entry name" value="Tetraspanin"/>
    <property type="match status" value="1"/>
</dbReference>
<dbReference type="OrthoDB" id="6134317at2759"/>
<protein>
    <recommendedName>
        <fullName evidence="6">Tetraspanin</fullName>
    </recommendedName>
</protein>
<dbReference type="Proteomes" id="UP000663852">
    <property type="component" value="Unassembled WGS sequence"/>
</dbReference>
<dbReference type="InterPro" id="IPR018499">
    <property type="entry name" value="Tetraspanin/Peripherin"/>
</dbReference>
<dbReference type="InterPro" id="IPR000301">
    <property type="entry name" value="Tetraspanin_animals"/>
</dbReference>
<name>A0A813Q8Y2_ADIRI</name>
<comment type="subcellular location">
    <subcellularLocation>
        <location evidence="1 6">Membrane</location>
        <topology evidence="1 6">Multi-pass membrane protein</topology>
    </subcellularLocation>
</comment>
<evidence type="ECO:0000256" key="5">
    <source>
        <dbReference type="ARBA" id="ARBA00023136"/>
    </source>
</evidence>
<comment type="caution">
    <text evidence="7">The sequence shown here is derived from an EMBL/GenBank/DDBJ whole genome shotgun (WGS) entry which is preliminary data.</text>
</comment>
<dbReference type="GO" id="GO:0016020">
    <property type="term" value="C:membrane"/>
    <property type="evidence" value="ECO:0007669"/>
    <property type="project" value="UniProtKB-SubCell"/>
</dbReference>
<sequence>MGHGGMGCGMKTIRFVMVVINIFFFLIGLALLAVGIYVMVDPSLQKIQKIFPIDANVENGFSYLKAVAIVVIVLGGILVIIGFLGCCGAMKQVKLFLILYAIIIGFIILFEVAITIYFTAFRSKFEEQIKPKLKDAIRDLYEGPLGLISNTNVSKPGSLSVAWDFLMYNFECCGVDSKDDFNSTTKWNRTNIWWTSSMGNNYRTFAYPLTCCNSKNGSSNNWNDFSGTQLQSSSTCAVTGVGVYQQGCYTKFMDLLNTYKTWIIVGAVVILLIELLAFSFTIALCCRKKKETAYYSS</sequence>
<keyword evidence="4 6" id="KW-1133">Transmembrane helix</keyword>
<dbReference type="EMBL" id="CAJNOR010000032">
    <property type="protein sequence ID" value="CAF0763813.1"/>
    <property type="molecule type" value="Genomic_DNA"/>
</dbReference>
<dbReference type="Gene3D" id="1.10.1450.10">
    <property type="entry name" value="Tetraspanin"/>
    <property type="match status" value="1"/>
</dbReference>
<reference evidence="7" key="1">
    <citation type="submission" date="2021-02" db="EMBL/GenBank/DDBJ databases">
        <authorList>
            <person name="Nowell W R."/>
        </authorList>
    </citation>
    <scope>NUCLEOTIDE SEQUENCE</scope>
</reference>
<keyword evidence="5 6" id="KW-0472">Membrane</keyword>
<feature type="transmembrane region" description="Helical" evidence="6">
    <location>
        <begin position="262"/>
        <end position="286"/>
    </location>
</feature>
<dbReference type="EMBL" id="CAJNOJ010000076">
    <property type="protein sequence ID" value="CAF1044321.1"/>
    <property type="molecule type" value="Genomic_DNA"/>
</dbReference>
<evidence type="ECO:0000256" key="4">
    <source>
        <dbReference type="ARBA" id="ARBA00022989"/>
    </source>
</evidence>
<feature type="transmembrane region" description="Helical" evidence="6">
    <location>
        <begin position="60"/>
        <end position="84"/>
    </location>
</feature>